<sequence>MSQKFTLEDKKRFNGTAEHVEDADEKSNSKQKFVDVDEKVLMAEGEDKFTPYIIFVCSTAAVAGFMFGMKLVLLEVLLLQ</sequence>
<feature type="transmembrane region" description="Helical" evidence="1">
    <location>
        <begin position="52"/>
        <end position="79"/>
    </location>
</feature>
<name>I4YCY3_WALMC</name>
<dbReference type="HOGENOM" id="CLU_2591608_0_0_1"/>
<reference evidence="2 3" key="1">
    <citation type="journal article" date="2012" name="Fungal Genet. Biol.">
        <title>The genome of the xerotolerant mold Wallemia sebi reveals adaptations to osmotic stress and suggests cryptic sexual reproduction.</title>
        <authorList>
            <person name="Padamsee M."/>
            <person name="Kumar T.K.A."/>
            <person name="Riley R."/>
            <person name="Binder M."/>
            <person name="Boyd A."/>
            <person name="Calvo A.M."/>
            <person name="Furukawa K."/>
            <person name="Hesse C."/>
            <person name="Hohmann S."/>
            <person name="James T.Y."/>
            <person name="LaButti K."/>
            <person name="Lapidus A."/>
            <person name="Lindquist E."/>
            <person name="Lucas S."/>
            <person name="Miller K."/>
            <person name="Shantappa S."/>
            <person name="Grigoriev I.V."/>
            <person name="Hibbett D.S."/>
            <person name="McLaughlin D.J."/>
            <person name="Spatafora J.W."/>
            <person name="Aime M.C."/>
        </authorList>
    </citation>
    <scope>NUCLEOTIDE SEQUENCE [LARGE SCALE GENOMIC DNA]</scope>
    <source>
        <strain evidence="3">ATCC MYA-4683 / CBS 633.66</strain>
    </source>
</reference>
<keyword evidence="3" id="KW-1185">Reference proteome</keyword>
<proteinExistence type="predicted"/>
<organism evidence="2 3">
    <name type="scientific">Wallemia mellicola (strain ATCC MYA-4683 / CBS 633.66)</name>
    <name type="common">Wallemia sebi (CBS 633.66)</name>
    <dbReference type="NCBI Taxonomy" id="671144"/>
    <lineage>
        <taxon>Eukaryota</taxon>
        <taxon>Fungi</taxon>
        <taxon>Dikarya</taxon>
        <taxon>Basidiomycota</taxon>
        <taxon>Wallemiomycotina</taxon>
        <taxon>Wallemiomycetes</taxon>
        <taxon>Wallemiales</taxon>
        <taxon>Wallemiaceae</taxon>
        <taxon>Wallemia</taxon>
    </lineage>
</organism>
<dbReference type="EMBL" id="JH668230">
    <property type="protein sequence ID" value="EIM21825.1"/>
    <property type="molecule type" value="Genomic_DNA"/>
</dbReference>
<keyword evidence="1" id="KW-1133">Transmembrane helix</keyword>
<evidence type="ECO:0000313" key="2">
    <source>
        <dbReference type="EMBL" id="EIM21825.1"/>
    </source>
</evidence>
<accession>I4YCY3</accession>
<protein>
    <submittedName>
        <fullName evidence="2">Uncharacterized protein</fullName>
    </submittedName>
</protein>
<keyword evidence="1" id="KW-0812">Transmembrane</keyword>
<keyword evidence="1" id="KW-0472">Membrane</keyword>
<evidence type="ECO:0000256" key="1">
    <source>
        <dbReference type="SAM" id="Phobius"/>
    </source>
</evidence>
<dbReference type="AlphaFoldDB" id="I4YCY3"/>
<dbReference type="GeneID" id="18475462"/>
<dbReference type="InParanoid" id="I4YCY3"/>
<gene>
    <name evidence="2" type="ORF">WALSEDRAFT_68743</name>
</gene>
<dbReference type="RefSeq" id="XP_006958127.1">
    <property type="nucleotide sequence ID" value="XM_006958065.1"/>
</dbReference>
<evidence type="ECO:0000313" key="3">
    <source>
        <dbReference type="Proteomes" id="UP000005242"/>
    </source>
</evidence>
<dbReference type="Proteomes" id="UP000005242">
    <property type="component" value="Unassembled WGS sequence"/>
</dbReference>
<dbReference type="KEGG" id="wse:WALSEDRAFT_68743"/>